<dbReference type="OrthoDB" id="8810337at2759"/>
<reference evidence="2" key="1">
    <citation type="submission" date="2025-08" db="UniProtKB">
        <authorList>
            <consortium name="RefSeq"/>
        </authorList>
    </citation>
    <scope>IDENTIFICATION</scope>
</reference>
<sequence>MHAVVGAEVPLLLPPQLVETGLCGEASIVTMAALAPCMDPYPNWPVRLSTIQVLVYSPCGMPYLEANMAAPLSFLKALAGSLVWGEMGLTMVTCADKLLVAGEAPESKGVLCCDMVFHVEDKERNQETESKWNHTVMQTLTLFLFLHHSDPFHSQLSDIIANEEMFEKHLDQVLWHNSERVTSSLQSLLEKTLKSYQKKCLNQGKMQSALSVILSSLTSVVNSSSSVEFRTACLDNMKVQDTHQLSTSLERSLHNITGSRVLPLHRCGPKKPEIGGGHGSAVQRPEEQEETCVQEVGETDYHAELVSCTAKRQGTAPSADESPFYKQRPTEVTQLQENLLSSSPVSQSQLCVRNTPSVTLTTSISNQTQQARTSIYVLLYASYLKPFCHFLPKSFAKSAQHLCGYD</sequence>
<organism evidence="1 2">
    <name type="scientific">Clupea harengus</name>
    <name type="common">Atlantic herring</name>
    <dbReference type="NCBI Taxonomy" id="7950"/>
    <lineage>
        <taxon>Eukaryota</taxon>
        <taxon>Metazoa</taxon>
        <taxon>Chordata</taxon>
        <taxon>Craniata</taxon>
        <taxon>Vertebrata</taxon>
        <taxon>Euteleostomi</taxon>
        <taxon>Actinopterygii</taxon>
        <taxon>Neopterygii</taxon>
        <taxon>Teleostei</taxon>
        <taxon>Clupei</taxon>
        <taxon>Clupeiformes</taxon>
        <taxon>Clupeoidei</taxon>
        <taxon>Clupeidae</taxon>
        <taxon>Clupea</taxon>
    </lineage>
</organism>
<evidence type="ECO:0000313" key="1">
    <source>
        <dbReference type="Proteomes" id="UP000515152"/>
    </source>
</evidence>
<keyword evidence="1" id="KW-1185">Reference proteome</keyword>
<dbReference type="RefSeq" id="XP_031443325.1">
    <property type="nucleotide sequence ID" value="XM_031587465.2"/>
</dbReference>
<proteinExistence type="predicted"/>
<dbReference type="PANTHER" id="PTHR14652:SF2">
    <property type="entry name" value="TYPE 2 DNA TOPOISOMERASE 6 SUBUNIT B-LIKE"/>
    <property type="match status" value="1"/>
</dbReference>
<accession>A0A6P8H7E0</accession>
<dbReference type="PANTHER" id="PTHR14652">
    <property type="entry name" value="TYPE 2 DNA TOPOISOMERASE 6 SUBUNIT B-LIKE"/>
    <property type="match status" value="1"/>
</dbReference>
<evidence type="ECO:0000313" key="2">
    <source>
        <dbReference type="RefSeq" id="XP_031443325.1"/>
    </source>
</evidence>
<name>A0A6P8H7E0_CLUHA</name>
<dbReference type="GeneID" id="105902828"/>
<dbReference type="GO" id="GO:0042138">
    <property type="term" value="P:meiotic DNA double-strand break formation"/>
    <property type="evidence" value="ECO:0007669"/>
    <property type="project" value="InterPro"/>
</dbReference>
<gene>
    <name evidence="2" type="primary">LOC105902828</name>
</gene>
<dbReference type="Pfam" id="PF15091">
    <property type="entry name" value="DUF4554"/>
    <property type="match status" value="1"/>
</dbReference>
<protein>
    <submittedName>
        <fullName evidence="2">Type 2 DNA topoisomerase 6 subunit B-like</fullName>
    </submittedName>
</protein>
<dbReference type="KEGG" id="char:105902828"/>
<dbReference type="Proteomes" id="UP000515152">
    <property type="component" value="Chromosome 20"/>
</dbReference>
<dbReference type="InterPro" id="IPR028040">
    <property type="entry name" value="TopoVIB-like"/>
</dbReference>
<dbReference type="AlphaFoldDB" id="A0A6P8H7E0"/>